<comment type="caution">
    <text evidence="1">The sequence shown here is derived from an EMBL/GenBank/DDBJ whole genome shotgun (WGS) entry which is preliminary data.</text>
</comment>
<dbReference type="Proteomes" id="UP000554766">
    <property type="component" value="Unassembled WGS sequence"/>
</dbReference>
<dbReference type="InterPro" id="IPR017006">
    <property type="entry name" value="UCP032756"/>
</dbReference>
<accession>A0A7L4P6H8</accession>
<dbReference type="EMBL" id="JAAVJF010000001">
    <property type="protein sequence ID" value="NYR14671.1"/>
    <property type="molecule type" value="Genomic_DNA"/>
</dbReference>
<protein>
    <submittedName>
        <fullName evidence="1">DUF2286 domain-containing protein</fullName>
    </submittedName>
</protein>
<dbReference type="GeneID" id="5056145"/>
<evidence type="ECO:0000313" key="2">
    <source>
        <dbReference type="Proteomes" id="UP000554766"/>
    </source>
</evidence>
<proteinExistence type="predicted"/>
<dbReference type="OMA" id="TSDFIIM"/>
<evidence type="ECO:0000313" key="1">
    <source>
        <dbReference type="EMBL" id="NYR14671.1"/>
    </source>
</evidence>
<name>A0A7L4P6H8_9CREN</name>
<dbReference type="PIRSF" id="PIRSF032756">
    <property type="entry name" value="UCP032756"/>
    <property type="match status" value="1"/>
</dbReference>
<dbReference type="Pfam" id="PF10051">
    <property type="entry name" value="DUF2286"/>
    <property type="match status" value="1"/>
</dbReference>
<gene>
    <name evidence="1" type="ORF">HC235_01545</name>
</gene>
<sequence>MSVVAHISKNSVVRREVVNKDVVEAVKGVAAELLKAWDPTTSDFIVLRDYYSVSYPAPLTRELLEKIRRFSPKRVENRVEVALPVYEIIHGAQWSGEGINVGEAVVVFPYVDDATTDEVLRGVVESLAGGGEEEAGEDLE</sequence>
<organism evidence="1 2">
    <name type="scientific">Pyrobaculum arsenaticum</name>
    <dbReference type="NCBI Taxonomy" id="121277"/>
    <lineage>
        <taxon>Archaea</taxon>
        <taxon>Thermoproteota</taxon>
        <taxon>Thermoprotei</taxon>
        <taxon>Thermoproteales</taxon>
        <taxon>Thermoproteaceae</taxon>
        <taxon>Pyrobaculum</taxon>
    </lineage>
</organism>
<reference evidence="1 2" key="1">
    <citation type="journal article" date="2020" name="Nat. Commun.">
        <title>The structures of two archaeal type IV pili illuminate evolutionary relationships.</title>
        <authorList>
            <person name="Wang F."/>
            <person name="Baquero D.P."/>
            <person name="Su Z."/>
            <person name="Beltran L.C."/>
            <person name="Prangishvili D."/>
            <person name="Krupovic M."/>
            <person name="Egelman E.H."/>
        </authorList>
    </citation>
    <scope>NUCLEOTIDE SEQUENCE [LARGE SCALE GENOMIC DNA]</scope>
    <source>
        <strain evidence="1 2">2GA</strain>
    </source>
</reference>
<dbReference type="RefSeq" id="WP_011900292.1">
    <property type="nucleotide sequence ID" value="NZ_JAAVJF010000001.1"/>
</dbReference>
<dbReference type="AlphaFoldDB" id="A0A7L4P6H8"/>
<keyword evidence="2" id="KW-1185">Reference proteome</keyword>